<dbReference type="Proteomes" id="UP001056539">
    <property type="component" value="Chromosome"/>
</dbReference>
<keyword evidence="2 6" id="KW-0479">Metal-binding</keyword>
<dbReference type="GO" id="GO:0009055">
    <property type="term" value="F:electron transfer activity"/>
    <property type="evidence" value="ECO:0007669"/>
    <property type="project" value="UniProtKB-UniRule"/>
</dbReference>
<dbReference type="PANTHER" id="PTHR36923:SF3">
    <property type="entry name" value="FERREDOXIN"/>
    <property type="match status" value="1"/>
</dbReference>
<dbReference type="RefSeq" id="WP_271434855.1">
    <property type="nucleotide sequence ID" value="NZ_CP073355.1"/>
</dbReference>
<dbReference type="InterPro" id="IPR051269">
    <property type="entry name" value="Fe-S_cluster_ET"/>
</dbReference>
<name>A0AAX3BBS8_9SPIR</name>
<organism evidence="8 9">
    <name type="scientific">Thermospira aquatica</name>
    <dbReference type="NCBI Taxonomy" id="2828656"/>
    <lineage>
        <taxon>Bacteria</taxon>
        <taxon>Pseudomonadati</taxon>
        <taxon>Spirochaetota</taxon>
        <taxon>Spirochaetia</taxon>
        <taxon>Brevinematales</taxon>
        <taxon>Thermospiraceae</taxon>
        <taxon>Thermospira</taxon>
    </lineage>
</organism>
<dbReference type="PRINTS" id="PR00352">
    <property type="entry name" value="3FE4SFRDOXIN"/>
</dbReference>
<protein>
    <recommendedName>
        <fullName evidence="6">Ferredoxin</fullName>
    </recommendedName>
</protein>
<evidence type="ECO:0000256" key="2">
    <source>
        <dbReference type="ARBA" id="ARBA00022723"/>
    </source>
</evidence>
<evidence type="ECO:0000256" key="5">
    <source>
        <dbReference type="ARBA" id="ARBA00023014"/>
    </source>
</evidence>
<dbReference type="KEGG" id="taqu:KDW03_09550"/>
<dbReference type="AlphaFoldDB" id="A0AAX3BBS8"/>
<reference evidence="8" key="2">
    <citation type="submission" date="2022-06" db="EMBL/GenBank/DDBJ databases">
        <title>Thermospira aquatica gen. nov., sp. nov.</title>
        <authorList>
            <person name="Ben Ali Gam Z."/>
            <person name="Labat M."/>
        </authorList>
    </citation>
    <scope>NUCLEOTIDE SEQUENCE</scope>
    <source>
        <strain evidence="8">F1F22</strain>
    </source>
</reference>
<dbReference type="Gene3D" id="3.30.70.20">
    <property type="match status" value="1"/>
</dbReference>
<dbReference type="GO" id="GO:0005506">
    <property type="term" value="F:iron ion binding"/>
    <property type="evidence" value="ECO:0007669"/>
    <property type="project" value="UniProtKB-UniRule"/>
</dbReference>
<keyword evidence="5 6" id="KW-0411">Iron-sulfur</keyword>
<accession>A0AAX3BBS8</accession>
<keyword evidence="4 6" id="KW-0408">Iron</keyword>
<evidence type="ECO:0000256" key="3">
    <source>
        <dbReference type="ARBA" id="ARBA00022982"/>
    </source>
</evidence>
<keyword evidence="1 6" id="KW-0813">Transport</keyword>
<comment type="function">
    <text evidence="6">Ferredoxins are iron-sulfur proteins that transfer electrons in a wide variety of metabolic reactions.</text>
</comment>
<evidence type="ECO:0000256" key="4">
    <source>
        <dbReference type="ARBA" id="ARBA00023004"/>
    </source>
</evidence>
<reference evidence="8" key="1">
    <citation type="submission" date="2021-04" db="EMBL/GenBank/DDBJ databases">
        <authorList>
            <person name="Postec A."/>
        </authorList>
    </citation>
    <scope>NUCLEOTIDE SEQUENCE</scope>
    <source>
        <strain evidence="8">F1F22</strain>
    </source>
</reference>
<feature type="domain" description="4Fe-4S ferredoxin-type" evidence="7">
    <location>
        <begin position="1"/>
        <end position="29"/>
    </location>
</feature>
<dbReference type="Pfam" id="PF13370">
    <property type="entry name" value="Fer4_13"/>
    <property type="match status" value="1"/>
</dbReference>
<evidence type="ECO:0000313" key="9">
    <source>
        <dbReference type="Proteomes" id="UP001056539"/>
    </source>
</evidence>
<keyword evidence="3 6" id="KW-0249">Electron transport</keyword>
<dbReference type="InterPro" id="IPR017896">
    <property type="entry name" value="4Fe4S_Fe-S-bd"/>
</dbReference>
<dbReference type="PROSITE" id="PS51379">
    <property type="entry name" value="4FE4S_FER_2"/>
    <property type="match status" value="1"/>
</dbReference>
<proteinExistence type="predicted"/>
<evidence type="ECO:0000259" key="7">
    <source>
        <dbReference type="PROSITE" id="PS51379"/>
    </source>
</evidence>
<evidence type="ECO:0000256" key="6">
    <source>
        <dbReference type="RuleBase" id="RU368020"/>
    </source>
</evidence>
<dbReference type="PANTHER" id="PTHR36923">
    <property type="entry name" value="FERREDOXIN"/>
    <property type="match status" value="1"/>
</dbReference>
<dbReference type="InterPro" id="IPR001080">
    <property type="entry name" value="3Fe4S_ferredoxin"/>
</dbReference>
<dbReference type="GO" id="GO:0051536">
    <property type="term" value="F:iron-sulfur cluster binding"/>
    <property type="evidence" value="ECO:0007669"/>
    <property type="project" value="UniProtKB-KW"/>
</dbReference>
<gene>
    <name evidence="8" type="ORF">KDW03_09550</name>
</gene>
<keyword evidence="9" id="KW-1185">Reference proteome</keyword>
<dbReference type="SUPFAM" id="SSF54862">
    <property type="entry name" value="4Fe-4S ferredoxins"/>
    <property type="match status" value="1"/>
</dbReference>
<dbReference type="EMBL" id="CP073355">
    <property type="protein sequence ID" value="URA09719.1"/>
    <property type="molecule type" value="Genomic_DNA"/>
</dbReference>
<evidence type="ECO:0000256" key="1">
    <source>
        <dbReference type="ARBA" id="ARBA00022448"/>
    </source>
</evidence>
<evidence type="ECO:0000313" key="8">
    <source>
        <dbReference type="EMBL" id="URA09719.1"/>
    </source>
</evidence>
<sequence>MAVTIDQNTCIGCGVCESIYVELFEMRADGKAHVKENVAYDVSLAEDAARQCPVGAISVEKE</sequence>